<dbReference type="PANTHER" id="PTHR43280:SF32">
    <property type="entry name" value="TRANSCRIPTIONAL REGULATORY PROTEIN"/>
    <property type="match status" value="1"/>
</dbReference>
<keyword evidence="1" id="KW-0805">Transcription regulation</keyword>
<feature type="domain" description="HTH araC/xylS-type" evidence="4">
    <location>
        <begin position="204"/>
        <end position="302"/>
    </location>
</feature>
<evidence type="ECO:0000256" key="2">
    <source>
        <dbReference type="ARBA" id="ARBA00023125"/>
    </source>
</evidence>
<dbReference type="GO" id="GO:0003700">
    <property type="term" value="F:DNA-binding transcription factor activity"/>
    <property type="evidence" value="ECO:0007669"/>
    <property type="project" value="InterPro"/>
</dbReference>
<evidence type="ECO:0000313" key="5">
    <source>
        <dbReference type="EMBL" id="VDM87384.1"/>
    </source>
</evidence>
<dbReference type="Proteomes" id="UP000269998">
    <property type="component" value="Chromosome"/>
</dbReference>
<evidence type="ECO:0000256" key="1">
    <source>
        <dbReference type="ARBA" id="ARBA00023015"/>
    </source>
</evidence>
<proteinExistence type="predicted"/>
<keyword evidence="6" id="KW-1185">Reference proteome</keyword>
<dbReference type="PANTHER" id="PTHR43280">
    <property type="entry name" value="ARAC-FAMILY TRANSCRIPTIONAL REGULATOR"/>
    <property type="match status" value="1"/>
</dbReference>
<dbReference type="EMBL" id="LR130759">
    <property type="protein sequence ID" value="VDM87384.1"/>
    <property type="molecule type" value="Genomic_DNA"/>
</dbReference>
<evidence type="ECO:0000313" key="6">
    <source>
        <dbReference type="Proteomes" id="UP000269998"/>
    </source>
</evidence>
<dbReference type="SUPFAM" id="SSF46689">
    <property type="entry name" value="Homeodomain-like"/>
    <property type="match status" value="2"/>
</dbReference>
<dbReference type="Pfam" id="PF12833">
    <property type="entry name" value="HTH_18"/>
    <property type="match status" value="1"/>
</dbReference>
<reference evidence="6" key="1">
    <citation type="submission" date="2018-02" db="EMBL/GenBank/DDBJ databases">
        <authorList>
            <person name="Seth-Smith MB H."/>
            <person name="Seth-Smith H."/>
        </authorList>
    </citation>
    <scope>NUCLEOTIDE SEQUENCE [LARGE SCALE GENOMIC DNA]</scope>
</reference>
<keyword evidence="2" id="KW-0238">DNA-binding</keyword>
<dbReference type="InterPro" id="IPR009057">
    <property type="entry name" value="Homeodomain-like_sf"/>
</dbReference>
<organism evidence="5 6">
    <name type="scientific">Mycobacterium basiliense</name>
    <dbReference type="NCBI Taxonomy" id="2094119"/>
    <lineage>
        <taxon>Bacteria</taxon>
        <taxon>Bacillati</taxon>
        <taxon>Actinomycetota</taxon>
        <taxon>Actinomycetes</taxon>
        <taxon>Mycobacteriales</taxon>
        <taxon>Mycobacteriaceae</taxon>
        <taxon>Mycobacterium</taxon>
    </lineage>
</organism>
<dbReference type="InterPro" id="IPR018062">
    <property type="entry name" value="HTH_AraC-typ_CS"/>
</dbReference>
<gene>
    <name evidence="5" type="primary">araC</name>
    <name evidence="5" type="ORF">MB901379_00923</name>
</gene>
<name>A0A3S4BD99_9MYCO</name>
<evidence type="ECO:0000259" key="4">
    <source>
        <dbReference type="PROSITE" id="PS01124"/>
    </source>
</evidence>
<accession>A0A3S4BD99</accession>
<keyword evidence="3" id="KW-0804">Transcription</keyword>
<evidence type="ECO:0000256" key="3">
    <source>
        <dbReference type="ARBA" id="ARBA00023163"/>
    </source>
</evidence>
<sequence>MVAAATSWVIFDETRTIFGEVTHAARLIRHRSGIPVYQYRTDPDIPPVSVVRSGREELIERRRHIHDFPALWYVRTAGVVYVAAAGDVLEPETIDPISDGVAVFFDPAVLGEDARSPWPSWRTHPLLFPFLHGRAGGMLRLNVPRSRRALWDNVIRSIETELSARQEGYRQAALAHLTLLLIELARLAGDIVGDLQRSSEPLLAQVFAVIDRRRGEPLSLRDVAREVGLTPGHLTTMVRRRTGRTVQEWIIERRMAEARDLLAKTDLPIRAVASRVGIPDPGYFSRLFSRAHGTSPRRWRGRPDPTPG</sequence>
<dbReference type="PROSITE" id="PS01124">
    <property type="entry name" value="HTH_ARAC_FAMILY_2"/>
    <property type="match status" value="1"/>
</dbReference>
<protein>
    <submittedName>
        <fullName evidence="5">Arabinose operon regulatory protein</fullName>
    </submittedName>
</protein>
<dbReference type="KEGG" id="mbai:MB901379_00923"/>
<dbReference type="PROSITE" id="PS00041">
    <property type="entry name" value="HTH_ARAC_FAMILY_1"/>
    <property type="match status" value="1"/>
</dbReference>
<dbReference type="Gene3D" id="1.10.10.60">
    <property type="entry name" value="Homeodomain-like"/>
    <property type="match status" value="1"/>
</dbReference>
<dbReference type="GO" id="GO:0043565">
    <property type="term" value="F:sequence-specific DNA binding"/>
    <property type="evidence" value="ECO:0007669"/>
    <property type="project" value="InterPro"/>
</dbReference>
<dbReference type="AlphaFoldDB" id="A0A3S4BD99"/>
<dbReference type="SMART" id="SM00342">
    <property type="entry name" value="HTH_ARAC"/>
    <property type="match status" value="1"/>
</dbReference>
<dbReference type="InterPro" id="IPR018060">
    <property type="entry name" value="HTH_AraC"/>
</dbReference>